<proteinExistence type="predicted"/>
<organism evidence="6 7">
    <name type="scientific">Xanthocytophaga flava</name>
    <dbReference type="NCBI Taxonomy" id="3048013"/>
    <lineage>
        <taxon>Bacteria</taxon>
        <taxon>Pseudomonadati</taxon>
        <taxon>Bacteroidota</taxon>
        <taxon>Cytophagia</taxon>
        <taxon>Cytophagales</taxon>
        <taxon>Rhodocytophagaceae</taxon>
        <taxon>Xanthocytophaga</taxon>
    </lineage>
</organism>
<evidence type="ECO:0000256" key="1">
    <source>
        <dbReference type="ARBA" id="ARBA00004496"/>
    </source>
</evidence>
<dbReference type="Proteomes" id="UP001228581">
    <property type="component" value="Unassembled WGS sequence"/>
</dbReference>
<feature type="domain" description="Hemerythrin-like" evidence="5">
    <location>
        <begin position="87"/>
        <end position="233"/>
    </location>
</feature>
<dbReference type="NCBIfam" id="TIGR03652">
    <property type="entry name" value="FeS_repair_RIC"/>
    <property type="match status" value="1"/>
</dbReference>
<comment type="caution">
    <text evidence="6">The sequence shown here is derived from an EMBL/GenBank/DDBJ whole genome shotgun (WGS) entry which is preliminary data.</text>
</comment>
<dbReference type="InterPro" id="IPR019903">
    <property type="entry name" value="RIC_family"/>
</dbReference>
<dbReference type="Pfam" id="PF04405">
    <property type="entry name" value="ScdA_N"/>
    <property type="match status" value="1"/>
</dbReference>
<dbReference type="EMBL" id="JASJOT010000004">
    <property type="protein sequence ID" value="MDJ1493026.1"/>
    <property type="molecule type" value="Genomic_DNA"/>
</dbReference>
<accession>A0ABT7CHL8</accession>
<evidence type="ECO:0000256" key="3">
    <source>
        <dbReference type="ARBA" id="ARBA00022723"/>
    </source>
</evidence>
<evidence type="ECO:0000259" key="5">
    <source>
        <dbReference type="Pfam" id="PF01814"/>
    </source>
</evidence>
<evidence type="ECO:0000256" key="2">
    <source>
        <dbReference type="ARBA" id="ARBA00022490"/>
    </source>
</evidence>
<dbReference type="PANTHER" id="PTHR36438:SF1">
    <property type="entry name" value="IRON-SULFUR CLUSTER REPAIR PROTEIN YTFE"/>
    <property type="match status" value="1"/>
</dbReference>
<dbReference type="InterPro" id="IPR012312">
    <property type="entry name" value="Hemerythrin-like"/>
</dbReference>
<reference evidence="6 7" key="1">
    <citation type="submission" date="2023-05" db="EMBL/GenBank/DDBJ databases">
        <authorList>
            <person name="Zhang X."/>
        </authorList>
    </citation>
    <scope>NUCLEOTIDE SEQUENCE [LARGE SCALE GENOMIC DNA]</scope>
    <source>
        <strain evidence="6 7">DM2B3-1</strain>
    </source>
</reference>
<keyword evidence="2" id="KW-0963">Cytoplasm</keyword>
<dbReference type="Gene3D" id="1.20.120.520">
    <property type="entry name" value="nmb1532 protein domain like"/>
    <property type="match status" value="1"/>
</dbReference>
<keyword evidence="3" id="KW-0479">Metal-binding</keyword>
<evidence type="ECO:0000256" key="4">
    <source>
        <dbReference type="ARBA" id="ARBA00023004"/>
    </source>
</evidence>
<evidence type="ECO:0000313" key="6">
    <source>
        <dbReference type="EMBL" id="MDJ1493026.1"/>
    </source>
</evidence>
<dbReference type="PANTHER" id="PTHR36438">
    <property type="entry name" value="IRON-SULFUR CLUSTER REPAIR PROTEIN YTFE"/>
    <property type="match status" value="1"/>
</dbReference>
<keyword evidence="4" id="KW-0408">Iron</keyword>
<keyword evidence="7" id="KW-1185">Reference proteome</keyword>
<evidence type="ECO:0000313" key="7">
    <source>
        <dbReference type="Proteomes" id="UP001228581"/>
    </source>
</evidence>
<dbReference type="RefSeq" id="WP_313994702.1">
    <property type="nucleotide sequence ID" value="NZ_JASJOR010000031.1"/>
</dbReference>
<protein>
    <submittedName>
        <fullName evidence="6">Iron-sulfur cluster repair di-iron protein</fullName>
    </submittedName>
</protein>
<comment type="subcellular location">
    <subcellularLocation>
        <location evidence="1">Cytoplasm</location>
    </subcellularLocation>
</comment>
<gene>
    <name evidence="6" type="primary">ric</name>
    <name evidence="6" type="ORF">QNI19_08785</name>
</gene>
<name>A0ABT7CHL8_9BACT</name>
<sequence length="253" mass="29247">METIEKSPELLTIGEIVATNYRTADIFDKYGIDFCCGGKRLLADVCTQKGIHFESVLQEVNQLGDSNMPIPMQAYQHWPLDFLIEYIVQTHHQYLQEELPQLAAYLHKLVQVHGSRHPELAQVESLFVSLKNELLSHLWKEENILFPYIKKIVALQKENGKLNCMFAANPILVMEAEHETAGDLLKEIRQTTQNFTLPEDACTTYRVTFDKLKALEKDLHTHVHLENNILFPKSMMLENQLLNQPQSRDEYVI</sequence>
<dbReference type="Pfam" id="PF01814">
    <property type="entry name" value="Hemerythrin"/>
    <property type="match status" value="1"/>
</dbReference>